<proteinExistence type="predicted"/>
<reference evidence="1" key="2">
    <citation type="submission" date="2019-07" db="EMBL/GenBank/DDBJ databases">
        <authorList>
            <person name="Seetharam A."/>
            <person name="Woodhouse M."/>
            <person name="Cannon E."/>
        </authorList>
    </citation>
    <scope>NUCLEOTIDE SEQUENCE [LARGE SCALE GENOMIC DNA]</scope>
    <source>
        <strain evidence="1">cv. B73</strain>
    </source>
</reference>
<keyword evidence="2" id="KW-1185">Reference proteome</keyword>
<dbReference type="InParanoid" id="A0A804N0S5"/>
<evidence type="ECO:0000313" key="2">
    <source>
        <dbReference type="Proteomes" id="UP000007305"/>
    </source>
</evidence>
<dbReference type="Proteomes" id="UP000007305">
    <property type="component" value="Chromosome 3"/>
</dbReference>
<dbReference type="EnsemblPlants" id="Zm00001eb126000_T001">
    <property type="protein sequence ID" value="Zm00001eb126000_P001"/>
    <property type="gene ID" value="Zm00001eb126000"/>
</dbReference>
<accession>A0A804N0S5</accession>
<protein>
    <submittedName>
        <fullName evidence="1">Uncharacterized protein</fullName>
    </submittedName>
</protein>
<dbReference type="Gramene" id="Zm00001eb126000_T001">
    <property type="protein sequence ID" value="Zm00001eb126000_P001"/>
    <property type="gene ID" value="Zm00001eb126000"/>
</dbReference>
<evidence type="ECO:0000313" key="1">
    <source>
        <dbReference type="EnsemblPlants" id="Zm00001eb126000_P001"/>
    </source>
</evidence>
<sequence length="107" mass="13056">MKYSMWKGRKVFAESSNKMLNLVRVCKNASLLYYMRLLEYWPYYIYPYDYDVLATYCTAIKKEALCRNAFVESFNKMLKFEQSLWECITFVPYDYCPYYIYPYGYGL</sequence>
<reference evidence="1" key="3">
    <citation type="submission" date="2021-05" db="UniProtKB">
        <authorList>
            <consortium name="EnsemblPlants"/>
        </authorList>
    </citation>
    <scope>IDENTIFICATION</scope>
    <source>
        <strain evidence="1">cv. B73</strain>
    </source>
</reference>
<dbReference type="AlphaFoldDB" id="A0A804N0S5"/>
<reference evidence="2" key="1">
    <citation type="submission" date="2015-12" db="EMBL/GenBank/DDBJ databases">
        <title>Update maize B73 reference genome by single molecule sequencing technologies.</title>
        <authorList>
            <consortium name="Maize Genome Sequencing Project"/>
            <person name="Ware D."/>
        </authorList>
    </citation>
    <scope>NUCLEOTIDE SEQUENCE [LARGE SCALE GENOMIC DNA]</scope>
    <source>
        <strain evidence="2">cv. B73</strain>
    </source>
</reference>
<name>A0A804N0S5_MAIZE</name>
<organism evidence="1 2">
    <name type="scientific">Zea mays</name>
    <name type="common">Maize</name>
    <dbReference type="NCBI Taxonomy" id="4577"/>
    <lineage>
        <taxon>Eukaryota</taxon>
        <taxon>Viridiplantae</taxon>
        <taxon>Streptophyta</taxon>
        <taxon>Embryophyta</taxon>
        <taxon>Tracheophyta</taxon>
        <taxon>Spermatophyta</taxon>
        <taxon>Magnoliopsida</taxon>
        <taxon>Liliopsida</taxon>
        <taxon>Poales</taxon>
        <taxon>Poaceae</taxon>
        <taxon>PACMAD clade</taxon>
        <taxon>Panicoideae</taxon>
        <taxon>Andropogonodae</taxon>
        <taxon>Andropogoneae</taxon>
        <taxon>Tripsacinae</taxon>
        <taxon>Zea</taxon>
    </lineage>
</organism>